<reference evidence="9" key="1">
    <citation type="journal article" date="2011" name="Genetics">
        <title>Massive changes in genome architecture accompany the transition to self-fertility in the filamentous fungus Neurospora tetrasperma.</title>
        <authorList>
            <person name="Ellison C.E."/>
            <person name="Stajich J.E."/>
            <person name="Jacobson D.J."/>
            <person name="Natvig D.O."/>
            <person name="Lapidus A."/>
            <person name="Foster B."/>
            <person name="Aerts A."/>
            <person name="Riley R."/>
            <person name="Lindquist E.A."/>
            <person name="Grigoriev I.V."/>
            <person name="Taylor J.W."/>
        </authorList>
    </citation>
    <scope>NUCLEOTIDE SEQUENCE [LARGE SCALE GENOMIC DNA]</scope>
    <source>
        <strain evidence="9">FGSC 2508 / P0657</strain>
    </source>
</reference>
<feature type="compositionally biased region" description="Low complexity" evidence="7">
    <location>
        <begin position="88"/>
        <end position="107"/>
    </location>
</feature>
<evidence type="ECO:0000313" key="9">
    <source>
        <dbReference type="Proteomes" id="UP000008065"/>
    </source>
</evidence>
<accession>F8MWP3</accession>
<dbReference type="VEuPathDB" id="FungiDB:NEUTE1DRAFT_87299"/>
<evidence type="ECO:0000256" key="4">
    <source>
        <dbReference type="ARBA" id="ARBA00022771"/>
    </source>
</evidence>
<keyword evidence="6" id="KW-0539">Nucleus</keyword>
<feature type="region of interest" description="Disordered" evidence="7">
    <location>
        <begin position="689"/>
        <end position="713"/>
    </location>
</feature>
<keyword evidence="9" id="KW-1185">Reference proteome</keyword>
<protein>
    <recommendedName>
        <fullName evidence="10">Transcription factor domain-containing protein</fullName>
    </recommendedName>
</protein>
<dbReference type="PANTHER" id="PTHR40626">
    <property type="entry name" value="MIP31509P"/>
    <property type="match status" value="1"/>
</dbReference>
<dbReference type="GO" id="GO:0000978">
    <property type="term" value="F:RNA polymerase II cis-regulatory region sequence-specific DNA binding"/>
    <property type="evidence" value="ECO:0007669"/>
    <property type="project" value="InterPro"/>
</dbReference>
<organism evidence="8 9">
    <name type="scientific">Neurospora tetrasperma (strain FGSC 2508 / ATCC MYA-4615 / P0657)</name>
    <dbReference type="NCBI Taxonomy" id="510951"/>
    <lineage>
        <taxon>Eukaryota</taxon>
        <taxon>Fungi</taxon>
        <taxon>Dikarya</taxon>
        <taxon>Ascomycota</taxon>
        <taxon>Pezizomycotina</taxon>
        <taxon>Sordariomycetes</taxon>
        <taxon>Sordariomycetidae</taxon>
        <taxon>Sordariales</taxon>
        <taxon>Sordariaceae</taxon>
        <taxon>Neurospora</taxon>
    </lineage>
</organism>
<dbReference type="OrthoDB" id="654211at2759"/>
<dbReference type="KEGG" id="nte:NEUTE1DRAFT87299"/>
<evidence type="ECO:0000256" key="3">
    <source>
        <dbReference type="ARBA" id="ARBA00022737"/>
    </source>
</evidence>
<dbReference type="GO" id="GO:0008270">
    <property type="term" value="F:zinc ion binding"/>
    <property type="evidence" value="ECO:0007669"/>
    <property type="project" value="UniProtKB-KW"/>
</dbReference>
<proteinExistence type="predicted"/>
<dbReference type="RefSeq" id="XP_009854153.1">
    <property type="nucleotide sequence ID" value="XM_009855851.1"/>
</dbReference>
<feature type="region of interest" description="Disordered" evidence="7">
    <location>
        <begin position="85"/>
        <end position="167"/>
    </location>
</feature>
<evidence type="ECO:0000256" key="5">
    <source>
        <dbReference type="ARBA" id="ARBA00022833"/>
    </source>
</evidence>
<name>F8MWP3_NEUT8</name>
<dbReference type="GeneID" id="20831019"/>
<gene>
    <name evidence="8" type="ORF">NEUTE1DRAFT_87299</name>
</gene>
<keyword evidence="4" id="KW-0863">Zinc-finger</keyword>
<dbReference type="EMBL" id="GL891307">
    <property type="protein sequence ID" value="EGO54164.1"/>
    <property type="molecule type" value="Genomic_DNA"/>
</dbReference>
<keyword evidence="2" id="KW-0479">Metal-binding</keyword>
<evidence type="ECO:0000256" key="6">
    <source>
        <dbReference type="ARBA" id="ARBA00023242"/>
    </source>
</evidence>
<evidence type="ECO:0000256" key="7">
    <source>
        <dbReference type="SAM" id="MobiDB-lite"/>
    </source>
</evidence>
<dbReference type="GO" id="GO:0000981">
    <property type="term" value="F:DNA-binding transcription factor activity, RNA polymerase II-specific"/>
    <property type="evidence" value="ECO:0007669"/>
    <property type="project" value="InterPro"/>
</dbReference>
<feature type="compositionally biased region" description="Polar residues" evidence="7">
    <location>
        <begin position="135"/>
        <end position="165"/>
    </location>
</feature>
<evidence type="ECO:0000256" key="2">
    <source>
        <dbReference type="ARBA" id="ARBA00022723"/>
    </source>
</evidence>
<keyword evidence="3" id="KW-0677">Repeat</keyword>
<dbReference type="CDD" id="cd12148">
    <property type="entry name" value="fungal_TF_MHR"/>
    <property type="match status" value="1"/>
</dbReference>
<dbReference type="HOGENOM" id="CLU_007784_0_0_1"/>
<dbReference type="PANTHER" id="PTHR40626:SF10">
    <property type="entry name" value="C2H2-TYPE DOMAIN-CONTAINING PROTEIN"/>
    <property type="match status" value="1"/>
</dbReference>
<dbReference type="InterPro" id="IPR051059">
    <property type="entry name" value="VerF-like"/>
</dbReference>
<evidence type="ECO:0000313" key="8">
    <source>
        <dbReference type="EMBL" id="EGO54164.1"/>
    </source>
</evidence>
<dbReference type="Proteomes" id="UP000008065">
    <property type="component" value="Unassembled WGS sequence"/>
</dbReference>
<sequence>MRTRAERPALRSPRIYRANSVRSDSGASSMFRDTREPTPKRNLLSANGKAVERDSDDVFSSHYPTFAYMDIRDLLVRHEKLCHLNDGASNNNNNASSSSSSSNNNKNANHKDGNKRRKTSSSSVVSPPPLENHTDIQMKTQHRPATQSQFPNGSMQPSMVSSIPSDSRLLSRGPACNLDLLSDAATHLASGGEVNNLQHMQPTMMQGLSQQQPDLPPAKSYQDSMSFANHNPKQEHGAMNGGYCTQPPGSEFDPLFMGDYASSHAFPSLFDGEAPFTNLTISAKDHSVMKAKLDEFSSVLPSNFVFPSRHTLQRFLEGYFTGFHDHLPFIHLPTFLPVEASPELLLAITSCRAFYRLRRHIAPIPRDHHRAQGFDTRILLFIETAQSLKTHTGSPSLWGAKAILHEALSLQSQLALLVREEGLHGEPNQAPDWESWVRTESATRTKLIAYCFFNLCSVAYNTVPLLLTSEVQLYLPNATRLWRAGDANQWQEVRQTSPSTEVPLPIAFSRLFNRGIQGPPPQLTSLGNYVLIHAILQHIFVLKQATFATSLGMQRALRGQENEDICQAIRVWFHSVEQQRHVEGFDTWDPVDSNSVALHRVAFIRLNTDLNSSRHLESRAYNAAGRAYAEAPLLLRVSNNECAVLVSKWLLTLASIGPTDPPITSEESQLLEGLRRMLDETEFAVPIDPAIGGGAQQNHNHQQRSTDGPATDPTNLRQLAAAVVRLWAETFRGTHIFEFVDMMGSGLETYAYHIENPRDRTPLAMGRMGTNHQMQM</sequence>
<evidence type="ECO:0000256" key="1">
    <source>
        <dbReference type="ARBA" id="ARBA00004123"/>
    </source>
</evidence>
<comment type="subcellular location">
    <subcellularLocation>
        <location evidence="1">Nucleus</location>
    </subcellularLocation>
</comment>
<evidence type="ECO:0008006" key="10">
    <source>
        <dbReference type="Google" id="ProtNLM"/>
    </source>
</evidence>
<dbReference type="GO" id="GO:0005634">
    <property type="term" value="C:nucleus"/>
    <property type="evidence" value="ECO:0007669"/>
    <property type="project" value="UniProtKB-SubCell"/>
</dbReference>
<keyword evidence="5" id="KW-0862">Zinc</keyword>
<dbReference type="GO" id="GO:0000785">
    <property type="term" value="C:chromatin"/>
    <property type="evidence" value="ECO:0007669"/>
    <property type="project" value="TreeGrafter"/>
</dbReference>
<dbReference type="AlphaFoldDB" id="F8MWP3"/>
<feature type="region of interest" description="Disordered" evidence="7">
    <location>
        <begin position="1"/>
        <end position="54"/>
    </location>
</feature>